<dbReference type="Gene3D" id="1.10.10.60">
    <property type="entry name" value="Homeodomain-like"/>
    <property type="match status" value="1"/>
</dbReference>
<keyword evidence="7" id="KW-1185">Reference proteome</keyword>
<dbReference type="OrthoDB" id="9796019at2"/>
<dbReference type="InterPro" id="IPR009057">
    <property type="entry name" value="Homeodomain-like_sf"/>
</dbReference>
<evidence type="ECO:0000256" key="4">
    <source>
        <dbReference type="PROSITE-ProRule" id="PRU00335"/>
    </source>
</evidence>
<comment type="caution">
    <text evidence="6">The sequence shown here is derived from an EMBL/GenBank/DDBJ whole genome shotgun (WGS) entry which is preliminary data.</text>
</comment>
<evidence type="ECO:0000313" key="6">
    <source>
        <dbReference type="EMBL" id="RNL65370.1"/>
    </source>
</evidence>
<reference evidence="6 7" key="1">
    <citation type="submission" date="2018-11" db="EMBL/GenBank/DDBJ databases">
        <authorList>
            <person name="Li F."/>
        </authorList>
    </citation>
    <scope>NUCLEOTIDE SEQUENCE [LARGE SCALE GENOMIC DNA]</scope>
    <source>
        <strain evidence="6 7">Gsoil 097</strain>
    </source>
</reference>
<dbReference type="AlphaFoldDB" id="A0A3N0CPS4"/>
<dbReference type="Gene3D" id="1.10.357.10">
    <property type="entry name" value="Tetracycline Repressor, domain 2"/>
    <property type="match status" value="1"/>
</dbReference>
<evidence type="ECO:0000256" key="1">
    <source>
        <dbReference type="ARBA" id="ARBA00023015"/>
    </source>
</evidence>
<dbReference type="InterPro" id="IPR011075">
    <property type="entry name" value="TetR_C"/>
</dbReference>
<sequence length="192" mass="20378">MAGDGADQVADPLTLKILDVVVALMREGGLAAVTTESVSAAASVSKATIYRRWPSMSKLVAEAATHAFPEVEVPDLGDVIAELRWFLTARIRQYAVPGSARLVASLIGASVSDDHVQSFFRDWVSGQSLSSRAVFERAAARGDFPASLDIDDLRTVMSAPVMFRAVAENGAPDEALVETTLTVLRALMVSGT</sequence>
<protein>
    <submittedName>
        <fullName evidence="6">TetR/AcrR family transcriptional regulator</fullName>
    </submittedName>
</protein>
<feature type="DNA-binding region" description="H-T-H motif" evidence="4">
    <location>
        <begin position="34"/>
        <end position="53"/>
    </location>
</feature>
<dbReference type="InterPro" id="IPR036271">
    <property type="entry name" value="Tet_transcr_reg_TetR-rel_C_sf"/>
</dbReference>
<evidence type="ECO:0000256" key="2">
    <source>
        <dbReference type="ARBA" id="ARBA00023125"/>
    </source>
</evidence>
<dbReference type="EMBL" id="RJSE01000003">
    <property type="protein sequence ID" value="RNL65370.1"/>
    <property type="molecule type" value="Genomic_DNA"/>
</dbReference>
<dbReference type="PROSITE" id="PS01081">
    <property type="entry name" value="HTH_TETR_1"/>
    <property type="match status" value="1"/>
</dbReference>
<dbReference type="SUPFAM" id="SSF48498">
    <property type="entry name" value="Tetracyclin repressor-like, C-terminal domain"/>
    <property type="match status" value="1"/>
</dbReference>
<dbReference type="PANTHER" id="PTHR30055">
    <property type="entry name" value="HTH-TYPE TRANSCRIPTIONAL REGULATOR RUTR"/>
    <property type="match status" value="1"/>
</dbReference>
<dbReference type="PANTHER" id="PTHR30055:SF148">
    <property type="entry name" value="TETR-FAMILY TRANSCRIPTIONAL REGULATOR"/>
    <property type="match status" value="1"/>
</dbReference>
<evidence type="ECO:0000259" key="5">
    <source>
        <dbReference type="PROSITE" id="PS50977"/>
    </source>
</evidence>
<dbReference type="Proteomes" id="UP000267128">
    <property type="component" value="Unassembled WGS sequence"/>
</dbReference>
<dbReference type="SUPFAM" id="SSF46689">
    <property type="entry name" value="Homeodomain-like"/>
    <property type="match status" value="1"/>
</dbReference>
<dbReference type="InterPro" id="IPR023772">
    <property type="entry name" value="DNA-bd_HTH_TetR-type_CS"/>
</dbReference>
<name>A0A3N0CPS4_9ACTN</name>
<dbReference type="PROSITE" id="PS50977">
    <property type="entry name" value="HTH_TETR_2"/>
    <property type="match status" value="1"/>
</dbReference>
<dbReference type="Pfam" id="PF00440">
    <property type="entry name" value="TetR_N"/>
    <property type="match status" value="1"/>
</dbReference>
<keyword evidence="2 4" id="KW-0238">DNA-binding</keyword>
<keyword evidence="3" id="KW-0804">Transcription</keyword>
<evidence type="ECO:0000256" key="3">
    <source>
        <dbReference type="ARBA" id="ARBA00023163"/>
    </source>
</evidence>
<dbReference type="RefSeq" id="WP_123226473.1">
    <property type="nucleotide sequence ID" value="NZ_RJSE01000003.1"/>
</dbReference>
<gene>
    <name evidence="6" type="ORF">EFK50_05275</name>
</gene>
<dbReference type="InterPro" id="IPR001647">
    <property type="entry name" value="HTH_TetR"/>
</dbReference>
<dbReference type="Pfam" id="PF16859">
    <property type="entry name" value="TetR_C_11"/>
    <property type="match status" value="1"/>
</dbReference>
<feature type="domain" description="HTH tetR-type" evidence="5">
    <location>
        <begin position="11"/>
        <end position="71"/>
    </location>
</feature>
<dbReference type="GO" id="GO:0003700">
    <property type="term" value="F:DNA-binding transcription factor activity"/>
    <property type="evidence" value="ECO:0007669"/>
    <property type="project" value="TreeGrafter"/>
</dbReference>
<organism evidence="6 7">
    <name type="scientific">Nocardioides marmoriginsengisoli</name>
    <dbReference type="NCBI Taxonomy" id="661483"/>
    <lineage>
        <taxon>Bacteria</taxon>
        <taxon>Bacillati</taxon>
        <taxon>Actinomycetota</taxon>
        <taxon>Actinomycetes</taxon>
        <taxon>Propionibacteriales</taxon>
        <taxon>Nocardioidaceae</taxon>
        <taxon>Nocardioides</taxon>
    </lineage>
</organism>
<dbReference type="GO" id="GO:0000976">
    <property type="term" value="F:transcription cis-regulatory region binding"/>
    <property type="evidence" value="ECO:0007669"/>
    <property type="project" value="TreeGrafter"/>
</dbReference>
<proteinExistence type="predicted"/>
<keyword evidence="1" id="KW-0805">Transcription regulation</keyword>
<evidence type="ECO:0000313" key="7">
    <source>
        <dbReference type="Proteomes" id="UP000267128"/>
    </source>
</evidence>
<accession>A0A3N0CPS4</accession>
<dbReference type="InterPro" id="IPR050109">
    <property type="entry name" value="HTH-type_TetR-like_transc_reg"/>
</dbReference>